<dbReference type="InterPro" id="IPR036412">
    <property type="entry name" value="HAD-like_sf"/>
</dbReference>
<reference evidence="6 7" key="1">
    <citation type="submission" date="2023-08" db="EMBL/GenBank/DDBJ databases">
        <title>Methanolobus mangrovi sp. nov. and Methanolobus sediminis sp. nov, two novel methylotrophic methanogens isolated from mangrove sediments in China.</title>
        <authorList>
            <person name="Zhou J."/>
        </authorList>
    </citation>
    <scope>NUCLEOTIDE SEQUENCE [LARGE SCALE GENOMIC DNA]</scope>
    <source>
        <strain evidence="6 7">FTZ6</strain>
    </source>
</reference>
<evidence type="ECO:0000256" key="3">
    <source>
        <dbReference type="ARBA" id="ARBA00022723"/>
    </source>
</evidence>
<dbReference type="InterPro" id="IPR006439">
    <property type="entry name" value="HAD-SF_hydro_IA"/>
</dbReference>
<dbReference type="InterPro" id="IPR041492">
    <property type="entry name" value="HAD_2"/>
</dbReference>
<keyword evidence="3" id="KW-0479">Metal-binding</keyword>
<dbReference type="InterPro" id="IPR051600">
    <property type="entry name" value="Beta-PGM-like"/>
</dbReference>
<evidence type="ECO:0000256" key="1">
    <source>
        <dbReference type="ARBA" id="ARBA00001946"/>
    </source>
</evidence>
<dbReference type="SFLD" id="SFLDS00003">
    <property type="entry name" value="Haloacid_Dehalogenase"/>
    <property type="match status" value="1"/>
</dbReference>
<dbReference type="Pfam" id="PF13419">
    <property type="entry name" value="HAD_2"/>
    <property type="match status" value="1"/>
</dbReference>
<evidence type="ECO:0000256" key="4">
    <source>
        <dbReference type="ARBA" id="ARBA00022842"/>
    </source>
</evidence>
<dbReference type="PANTHER" id="PTHR46193">
    <property type="entry name" value="6-PHOSPHOGLUCONATE PHOSPHATASE"/>
    <property type="match status" value="1"/>
</dbReference>
<keyword evidence="4" id="KW-0460">Magnesium</keyword>
<dbReference type="SFLD" id="SFLDG01129">
    <property type="entry name" value="C1.5:_HAD__Beta-PGM__Phosphata"/>
    <property type="match status" value="1"/>
</dbReference>
<name>A0AA51UJ58_9EURY</name>
<dbReference type="NCBIfam" id="TIGR01509">
    <property type="entry name" value="HAD-SF-IA-v3"/>
    <property type="match status" value="1"/>
</dbReference>
<dbReference type="EMBL" id="CP133592">
    <property type="protein sequence ID" value="WMW24375.1"/>
    <property type="molecule type" value="Genomic_DNA"/>
</dbReference>
<dbReference type="Proteomes" id="UP001182908">
    <property type="component" value="Chromosome"/>
</dbReference>
<proteinExistence type="inferred from homology"/>
<dbReference type="Gene3D" id="3.40.50.1000">
    <property type="entry name" value="HAD superfamily/HAD-like"/>
    <property type="match status" value="1"/>
</dbReference>
<dbReference type="GO" id="GO:0003824">
    <property type="term" value="F:catalytic activity"/>
    <property type="evidence" value="ECO:0007669"/>
    <property type="project" value="UniProtKB-ARBA"/>
</dbReference>
<dbReference type="SUPFAM" id="SSF56784">
    <property type="entry name" value="HAD-like"/>
    <property type="match status" value="1"/>
</dbReference>
<dbReference type="Gene3D" id="1.10.150.240">
    <property type="entry name" value="Putative phosphatase, domain 2"/>
    <property type="match status" value="1"/>
</dbReference>
<dbReference type="AlphaFoldDB" id="A0AA51UJ58"/>
<dbReference type="InterPro" id="IPR023198">
    <property type="entry name" value="PGP-like_dom2"/>
</dbReference>
<keyword evidence="7" id="KW-1185">Reference proteome</keyword>
<dbReference type="GO" id="GO:0046872">
    <property type="term" value="F:metal ion binding"/>
    <property type="evidence" value="ECO:0007669"/>
    <property type="project" value="UniProtKB-KW"/>
</dbReference>
<evidence type="ECO:0000313" key="6">
    <source>
        <dbReference type="EMBL" id="WMW24375.1"/>
    </source>
</evidence>
<evidence type="ECO:0000313" key="7">
    <source>
        <dbReference type="Proteomes" id="UP001182908"/>
    </source>
</evidence>
<dbReference type="GeneID" id="84233003"/>
<comment type="similarity">
    <text evidence="2">Belongs to the HAD-like hydrolase superfamily.</text>
</comment>
<dbReference type="PRINTS" id="PR00413">
    <property type="entry name" value="HADHALOGNASE"/>
</dbReference>
<organism evidence="6 7">
    <name type="scientific">Methanolobus sediminis</name>
    <dbReference type="NCBI Taxonomy" id="3072978"/>
    <lineage>
        <taxon>Archaea</taxon>
        <taxon>Methanobacteriati</taxon>
        <taxon>Methanobacteriota</taxon>
        <taxon>Stenosarchaea group</taxon>
        <taxon>Methanomicrobia</taxon>
        <taxon>Methanosarcinales</taxon>
        <taxon>Methanosarcinaceae</taxon>
        <taxon>Methanolobus</taxon>
    </lineage>
</organism>
<keyword evidence="5" id="KW-0119">Carbohydrate metabolism</keyword>
<evidence type="ECO:0000256" key="5">
    <source>
        <dbReference type="ARBA" id="ARBA00023277"/>
    </source>
</evidence>
<dbReference type="CDD" id="cd07505">
    <property type="entry name" value="HAD_BPGM-like"/>
    <property type="match status" value="1"/>
</dbReference>
<dbReference type="KEGG" id="mseb:RE474_09760"/>
<dbReference type="InterPro" id="IPR023214">
    <property type="entry name" value="HAD_sf"/>
</dbReference>
<gene>
    <name evidence="6" type="ORF">RE474_09760</name>
</gene>
<evidence type="ECO:0000256" key="2">
    <source>
        <dbReference type="ARBA" id="ARBA00007958"/>
    </source>
</evidence>
<accession>A0AA51UJ58</accession>
<dbReference type="SFLD" id="SFLDG01135">
    <property type="entry name" value="C1.5.6:_HAD__Beta-PGM__Phospha"/>
    <property type="match status" value="1"/>
</dbReference>
<protein>
    <submittedName>
        <fullName evidence="6">HAD family phosphatase</fullName>
    </submittedName>
</protein>
<dbReference type="PANTHER" id="PTHR46193:SF18">
    <property type="entry name" value="HEXITOL PHOSPHATASE B"/>
    <property type="match status" value="1"/>
</dbReference>
<comment type="cofactor">
    <cofactor evidence="1">
        <name>Mg(2+)</name>
        <dbReference type="ChEBI" id="CHEBI:18420"/>
    </cofactor>
</comment>
<sequence>MIKALIFDMDGVLIDSMHLHALAWKNAFMEAGISIDERDIFALEGENDTGIVKRVLGINGNDSTDMETILATVPARKHQLFDRNSITMFDGIDDMLRQVKDKFRLAVVSGSDKKIVEIIMEKYFPGMIDVIVSGDDTKNGKPAPDPYNKAVEMLGISKEKCIVVENAILGVESAKNAGIFTVGIPTYLTRKELEHADIVLHDHEELFRFIELLMRMLQGN</sequence>
<dbReference type="RefSeq" id="WP_309310188.1">
    <property type="nucleotide sequence ID" value="NZ_CP133592.1"/>
</dbReference>